<gene>
    <name evidence="1" type="ORF">FHR34_008249</name>
</gene>
<evidence type="ECO:0000313" key="1">
    <source>
        <dbReference type="EMBL" id="MBB4929150.1"/>
    </source>
</evidence>
<evidence type="ECO:0000313" key="2">
    <source>
        <dbReference type="Proteomes" id="UP000540506"/>
    </source>
</evidence>
<dbReference type="InterPro" id="IPR036390">
    <property type="entry name" value="WH_DNA-bd_sf"/>
</dbReference>
<dbReference type="SUPFAM" id="SSF46785">
    <property type="entry name" value="Winged helix' DNA-binding domain"/>
    <property type="match status" value="1"/>
</dbReference>
<dbReference type="Proteomes" id="UP000540506">
    <property type="component" value="Unassembled WGS sequence"/>
</dbReference>
<keyword evidence="2" id="KW-1185">Reference proteome</keyword>
<protein>
    <submittedName>
        <fullName evidence="1">DNA-binding IclR family transcriptional regulator</fullName>
    </submittedName>
</protein>
<keyword evidence="1" id="KW-0238">DNA-binding</keyword>
<accession>A0A7W7RC74</accession>
<comment type="caution">
    <text evidence="1">The sequence shown here is derived from an EMBL/GenBank/DDBJ whole genome shotgun (WGS) entry which is preliminary data.</text>
</comment>
<dbReference type="GO" id="GO:0003677">
    <property type="term" value="F:DNA binding"/>
    <property type="evidence" value="ECO:0007669"/>
    <property type="project" value="UniProtKB-KW"/>
</dbReference>
<dbReference type="AlphaFoldDB" id="A0A7W7RC74"/>
<dbReference type="EMBL" id="JACHJV010000004">
    <property type="protein sequence ID" value="MBB4929150.1"/>
    <property type="molecule type" value="Genomic_DNA"/>
</dbReference>
<organism evidence="1 2">
    <name type="scientific">Kitasatospora kifunensis</name>
    <name type="common">Streptomyces kifunensis</name>
    <dbReference type="NCBI Taxonomy" id="58351"/>
    <lineage>
        <taxon>Bacteria</taxon>
        <taxon>Bacillati</taxon>
        <taxon>Actinomycetota</taxon>
        <taxon>Actinomycetes</taxon>
        <taxon>Kitasatosporales</taxon>
        <taxon>Streptomycetaceae</taxon>
        <taxon>Kitasatospora</taxon>
    </lineage>
</organism>
<name>A0A7W7RC74_KITKI</name>
<reference evidence="1 2" key="1">
    <citation type="submission" date="2020-08" db="EMBL/GenBank/DDBJ databases">
        <title>Sequencing the genomes of 1000 actinobacteria strains.</title>
        <authorList>
            <person name="Klenk H.-P."/>
        </authorList>
    </citation>
    <scope>NUCLEOTIDE SEQUENCE [LARGE SCALE GENOMIC DNA]</scope>
    <source>
        <strain evidence="1 2">DSM 41654</strain>
    </source>
</reference>
<sequence length="278" mass="29981">MITDSVPPSTADRPVTIPRTTFELLALIDFTTSGRRLLDILTSRHAPEDGSVAAKQRELAAALGIAPPAVTRGFRELAQTGAAWQIEGERKRYQLHPQLVGTEMSGAGERRLGAIAADRFNDQRRRRYEAATGVASVGGLFVPPIAFAEPVILQREVFELLALADLAPTGRRVLDILLARHSPHDGTAEISQREMVSALGASYPAVNRGVRELGELGLVWGLKGNGGGRYQLHPVLTDGAVSSPVMNCPPIPEVGPDVFSALRRERYAVQIGSLRRTA</sequence>
<dbReference type="RefSeq" id="WP_246562368.1">
    <property type="nucleotide sequence ID" value="NZ_JACHJV010000004.1"/>
</dbReference>
<proteinExistence type="predicted"/>